<dbReference type="AlphaFoldDB" id="A0A2R6XDG0"/>
<dbReference type="EMBL" id="KZ772694">
    <property type="protein sequence ID" value="PTQ44099.1"/>
    <property type="molecule type" value="Genomic_DNA"/>
</dbReference>
<name>A0A2R6XDG0_MARPO</name>
<gene>
    <name evidence="1" type="ORF">MARPO_0022s0182</name>
</gene>
<proteinExistence type="predicted"/>
<dbReference type="Gramene" id="Mp3g03500.1">
    <property type="protein sequence ID" value="Mp3g03500.1.cds1"/>
    <property type="gene ID" value="Mp3g03500"/>
</dbReference>
<sequence>MYMYQEIPDVVGSLESDGGLLGSVVNLSSYAIVVVTVLDNQCVMIEPNILHSIRGRALVPVSISQSRKSNSAFCLFSALLRRYLKALT</sequence>
<dbReference type="Proteomes" id="UP000244005">
    <property type="component" value="Unassembled WGS sequence"/>
</dbReference>
<reference evidence="2" key="1">
    <citation type="journal article" date="2017" name="Cell">
        <title>Insights into land plant evolution garnered from the Marchantia polymorpha genome.</title>
        <authorList>
            <person name="Bowman J.L."/>
            <person name="Kohchi T."/>
            <person name="Yamato K.T."/>
            <person name="Jenkins J."/>
            <person name="Shu S."/>
            <person name="Ishizaki K."/>
            <person name="Yamaoka S."/>
            <person name="Nishihama R."/>
            <person name="Nakamura Y."/>
            <person name="Berger F."/>
            <person name="Adam C."/>
            <person name="Aki S.S."/>
            <person name="Althoff F."/>
            <person name="Araki T."/>
            <person name="Arteaga-Vazquez M.A."/>
            <person name="Balasubrmanian S."/>
            <person name="Barry K."/>
            <person name="Bauer D."/>
            <person name="Boehm C.R."/>
            <person name="Briginshaw L."/>
            <person name="Caballero-Perez J."/>
            <person name="Catarino B."/>
            <person name="Chen F."/>
            <person name="Chiyoda S."/>
            <person name="Chovatia M."/>
            <person name="Davies K.M."/>
            <person name="Delmans M."/>
            <person name="Demura T."/>
            <person name="Dierschke T."/>
            <person name="Dolan L."/>
            <person name="Dorantes-Acosta A.E."/>
            <person name="Eklund D.M."/>
            <person name="Florent S.N."/>
            <person name="Flores-Sandoval E."/>
            <person name="Fujiyama A."/>
            <person name="Fukuzawa H."/>
            <person name="Galik B."/>
            <person name="Grimanelli D."/>
            <person name="Grimwood J."/>
            <person name="Grossniklaus U."/>
            <person name="Hamada T."/>
            <person name="Haseloff J."/>
            <person name="Hetherington A.J."/>
            <person name="Higo A."/>
            <person name="Hirakawa Y."/>
            <person name="Hundley H.N."/>
            <person name="Ikeda Y."/>
            <person name="Inoue K."/>
            <person name="Inoue S.I."/>
            <person name="Ishida S."/>
            <person name="Jia Q."/>
            <person name="Kakita M."/>
            <person name="Kanazawa T."/>
            <person name="Kawai Y."/>
            <person name="Kawashima T."/>
            <person name="Kennedy M."/>
            <person name="Kinose K."/>
            <person name="Kinoshita T."/>
            <person name="Kohara Y."/>
            <person name="Koide E."/>
            <person name="Komatsu K."/>
            <person name="Kopischke S."/>
            <person name="Kubo M."/>
            <person name="Kyozuka J."/>
            <person name="Lagercrantz U."/>
            <person name="Lin S.S."/>
            <person name="Lindquist E."/>
            <person name="Lipzen A.M."/>
            <person name="Lu C.W."/>
            <person name="De Luna E."/>
            <person name="Martienssen R.A."/>
            <person name="Minamino N."/>
            <person name="Mizutani M."/>
            <person name="Mizutani M."/>
            <person name="Mochizuki N."/>
            <person name="Monte I."/>
            <person name="Mosher R."/>
            <person name="Nagasaki H."/>
            <person name="Nakagami H."/>
            <person name="Naramoto S."/>
            <person name="Nishitani K."/>
            <person name="Ohtani M."/>
            <person name="Okamoto T."/>
            <person name="Okumura M."/>
            <person name="Phillips J."/>
            <person name="Pollak B."/>
            <person name="Reinders A."/>
            <person name="Rovekamp M."/>
            <person name="Sano R."/>
            <person name="Sawa S."/>
            <person name="Schmid M.W."/>
            <person name="Shirakawa M."/>
            <person name="Solano R."/>
            <person name="Spunde A."/>
            <person name="Suetsugu N."/>
            <person name="Sugano S."/>
            <person name="Sugiyama A."/>
            <person name="Sun R."/>
            <person name="Suzuki Y."/>
            <person name="Takenaka M."/>
            <person name="Takezawa D."/>
            <person name="Tomogane H."/>
            <person name="Tsuzuki M."/>
            <person name="Ueda T."/>
            <person name="Umeda M."/>
            <person name="Ward J.M."/>
            <person name="Watanabe Y."/>
            <person name="Yazaki K."/>
            <person name="Yokoyama R."/>
            <person name="Yoshitake Y."/>
            <person name="Yotsui I."/>
            <person name="Zachgo S."/>
            <person name="Schmutz J."/>
        </authorList>
    </citation>
    <scope>NUCLEOTIDE SEQUENCE [LARGE SCALE GENOMIC DNA]</scope>
    <source>
        <strain evidence="2">Tak-1</strain>
    </source>
</reference>
<keyword evidence="2" id="KW-1185">Reference proteome</keyword>
<organism evidence="1 2">
    <name type="scientific">Marchantia polymorpha</name>
    <name type="common">Common liverwort</name>
    <name type="synonym">Marchantia aquatica</name>
    <dbReference type="NCBI Taxonomy" id="3197"/>
    <lineage>
        <taxon>Eukaryota</taxon>
        <taxon>Viridiplantae</taxon>
        <taxon>Streptophyta</taxon>
        <taxon>Embryophyta</taxon>
        <taxon>Marchantiophyta</taxon>
        <taxon>Marchantiopsida</taxon>
        <taxon>Marchantiidae</taxon>
        <taxon>Marchantiales</taxon>
        <taxon>Marchantiaceae</taxon>
        <taxon>Marchantia</taxon>
    </lineage>
</organism>
<accession>A0A2R6XDG0</accession>
<evidence type="ECO:0000313" key="1">
    <source>
        <dbReference type="EMBL" id="PTQ44099.1"/>
    </source>
</evidence>
<protein>
    <submittedName>
        <fullName evidence="1">Uncharacterized protein</fullName>
    </submittedName>
</protein>
<evidence type="ECO:0000313" key="2">
    <source>
        <dbReference type="Proteomes" id="UP000244005"/>
    </source>
</evidence>